<dbReference type="Pfam" id="PF18041">
    <property type="entry name" value="MapZ_EC1"/>
    <property type="match status" value="1"/>
</dbReference>
<feature type="compositionally biased region" description="Basic and acidic residues" evidence="2">
    <location>
        <begin position="85"/>
        <end position="98"/>
    </location>
</feature>
<dbReference type="InterPro" id="IPR041295">
    <property type="entry name" value="MapZ_EC1"/>
</dbReference>
<feature type="compositionally biased region" description="Polar residues" evidence="2">
    <location>
        <begin position="125"/>
        <end position="134"/>
    </location>
</feature>
<keyword evidence="1" id="KW-0812">Transmembrane</keyword>
<sequence>MTKEEKYSGKGEEDKESILDFEEAKEMTVGQASRKSEELEAGVTADDNVLDKYIKQHRQEIEAGKYEAKETSQGKFADTSLDLEDLIKEIRSEARKEGTSSAEKVQEIPVEDNSQVEEVEAETQPAPSLQASDELTQEPENEEDSEVTQAFSSPPLEEKGSSILESEQESEQDTLPLDDLPSSLSRSRSDHYARDDWQDEEETTPFYKRKKVIYSSLAVLALAIGGTSLFLLNQQRQAGKTKTSSSSSQTSQKSSSSSDNVDNPDLKAFNDLYDSFFTDKNKISLKNSSFSNLSKLKAALDKLKDSKEYNVAKAKYDSLVKQVEAIQAVNNQFESAAVTDGVLDSNAKVKAGAKFSEVNTGNDHLDKLLKSAISQAKGQETVAPTNPGTAASTADSNQTAEPAPSSPSTPAAGGNNQAAGTITSPTPYGGLSSAGVALQRDRSRVPYNQAVIDDANNPAWTFNPGILENILNISRQRGYITGDQFILERVNIVKGNGYYNLFKPDGTYLFSINCKTGYFVGNGPGYADSLDY</sequence>
<evidence type="ECO:0000256" key="1">
    <source>
        <dbReference type="HAMAP-Rule" id="MF_01941"/>
    </source>
</evidence>
<comment type="similarity">
    <text evidence="1">Belongs to the MapZ family.</text>
</comment>
<comment type="function">
    <text evidence="1">Early cell division protein that marks the future cell division site and supports proper FtsZ ring positioning.</text>
</comment>
<feature type="compositionally biased region" description="Basic and acidic residues" evidence="2">
    <location>
        <begin position="1"/>
        <end position="26"/>
    </location>
</feature>
<keyword evidence="1" id="KW-0472">Membrane</keyword>
<dbReference type="RefSeq" id="WP_209627956.1">
    <property type="nucleotide sequence ID" value="NZ_PRDG01000003.1"/>
</dbReference>
<dbReference type="Pfam" id="PF18708">
    <property type="entry name" value="MapZ_C2"/>
    <property type="match status" value="1"/>
</dbReference>
<dbReference type="Proteomes" id="UP001519296">
    <property type="component" value="Unassembled WGS sequence"/>
</dbReference>
<feature type="compositionally biased region" description="Polar residues" evidence="2">
    <location>
        <begin position="377"/>
        <end position="398"/>
    </location>
</feature>
<evidence type="ECO:0000259" key="4">
    <source>
        <dbReference type="Pfam" id="PF18708"/>
    </source>
</evidence>
<reference evidence="5 6" key="1">
    <citation type="submission" date="2018-02" db="EMBL/GenBank/DDBJ databases">
        <title>Draft genome sequence of Streptococcus oricebi CCUG 70868T type strain.</title>
        <authorList>
            <person name="Mendez V."/>
            <person name="Salva-Serra F."/>
            <person name="Jaen-Luchoro D."/>
            <person name="Gonzales-Siles L."/>
            <person name="Karlsson R."/>
            <person name="Engstrom-Jakobsson H."/>
            <person name="Busquets A."/>
            <person name="Gomila M."/>
            <person name="Pineiro-Iglesias B."/>
            <person name="Bennasar-Figueras A."/>
            <person name="Seeger M."/>
            <person name="Moore E."/>
        </authorList>
    </citation>
    <scope>NUCLEOTIDE SEQUENCE [LARGE SCALE GENOMIC DNA]</scope>
    <source>
        <strain evidence="5 6">CCUG 70868</strain>
    </source>
</reference>
<feature type="region of interest" description="Disordered" evidence="2">
    <location>
        <begin position="377"/>
        <end position="427"/>
    </location>
</feature>
<feature type="region of interest" description="Disordered" evidence="2">
    <location>
        <begin position="1"/>
        <end position="46"/>
    </location>
</feature>
<feature type="compositionally biased region" description="Basic and acidic residues" evidence="2">
    <location>
        <begin position="62"/>
        <end position="72"/>
    </location>
</feature>
<evidence type="ECO:0000313" key="5">
    <source>
        <dbReference type="EMBL" id="MBP2623458.1"/>
    </source>
</evidence>
<keyword evidence="6" id="KW-1185">Reference proteome</keyword>
<protein>
    <recommendedName>
        <fullName evidence="1">Mid-cell-anchored protein Z</fullName>
    </recommendedName>
</protein>
<dbReference type="HAMAP" id="MF_01941">
    <property type="entry name" value="MapZ"/>
    <property type="match status" value="1"/>
</dbReference>
<feature type="domain" description="MapZ extracellular" evidence="3">
    <location>
        <begin position="249"/>
        <end position="375"/>
    </location>
</feature>
<evidence type="ECO:0000256" key="2">
    <source>
        <dbReference type="SAM" id="MobiDB-lite"/>
    </source>
</evidence>
<dbReference type="EMBL" id="PRDG01000003">
    <property type="protein sequence ID" value="MBP2623458.1"/>
    <property type="molecule type" value="Genomic_DNA"/>
</dbReference>
<evidence type="ECO:0000259" key="3">
    <source>
        <dbReference type="Pfam" id="PF18041"/>
    </source>
</evidence>
<dbReference type="InterPro" id="IPR040532">
    <property type="entry name" value="MapZ_C2"/>
</dbReference>
<organism evidence="5 6">
    <name type="scientific">Streptococcus oricebi</name>
    <dbReference type="NCBI Taxonomy" id="1547447"/>
    <lineage>
        <taxon>Bacteria</taxon>
        <taxon>Bacillati</taxon>
        <taxon>Bacillota</taxon>
        <taxon>Bacilli</taxon>
        <taxon>Lactobacillales</taxon>
        <taxon>Streptococcaceae</taxon>
        <taxon>Streptococcus</taxon>
    </lineage>
</organism>
<comment type="subunit">
    <text evidence="1">Interacts with FtsZ.</text>
</comment>
<keyword evidence="1" id="KW-0132">Cell division</keyword>
<feature type="compositionally biased region" description="Acidic residues" evidence="2">
    <location>
        <begin position="135"/>
        <end position="146"/>
    </location>
</feature>
<keyword evidence="1" id="KW-0131">Cell cycle</keyword>
<keyword evidence="1" id="KW-1133">Transmembrane helix</keyword>
<keyword evidence="1" id="KW-1003">Cell membrane</keyword>
<feature type="compositionally biased region" description="Low complexity" evidence="2">
    <location>
        <begin position="240"/>
        <end position="258"/>
    </location>
</feature>
<feature type="compositionally biased region" description="Low complexity" evidence="2">
    <location>
        <begin position="399"/>
        <end position="412"/>
    </location>
</feature>
<name>A0ABS5B3Q6_9STRE</name>
<comment type="caution">
    <text evidence="5">The sequence shown here is derived from an EMBL/GenBank/DDBJ whole genome shotgun (WGS) entry which is preliminary data.</text>
</comment>
<comment type="subcellular location">
    <subcellularLocation>
        <location evidence="1">Cell membrane</location>
        <topology evidence="1">Single-pass membrane protein</topology>
    </subcellularLocation>
    <text evidence="1">In newborn cells, forms a ring positioned at mid-cell. Soon after cell division starts and the cells begin elongating, the ring splits into two rings that, as elongation proceeds, move along and mark the future division sites.</text>
</comment>
<dbReference type="InterPro" id="IPR030858">
    <property type="entry name" value="MapZ"/>
</dbReference>
<feature type="compositionally biased region" description="Polar residues" evidence="2">
    <location>
        <begin position="414"/>
        <end position="426"/>
    </location>
</feature>
<feature type="compositionally biased region" description="Low complexity" evidence="2">
    <location>
        <begin position="175"/>
        <end position="186"/>
    </location>
</feature>
<feature type="compositionally biased region" description="Basic and acidic residues" evidence="2">
    <location>
        <begin position="187"/>
        <end position="196"/>
    </location>
</feature>
<feature type="region of interest" description="Disordered" evidence="2">
    <location>
        <begin position="239"/>
        <end position="262"/>
    </location>
</feature>
<proteinExistence type="inferred from homology"/>
<accession>A0ABS5B3Q6</accession>
<feature type="region of interest" description="Disordered" evidence="2">
    <location>
        <begin position="62"/>
        <end position="201"/>
    </location>
</feature>
<evidence type="ECO:0000313" key="6">
    <source>
        <dbReference type="Proteomes" id="UP001519296"/>
    </source>
</evidence>
<gene>
    <name evidence="1" type="primary">mapZ</name>
    <name evidence="5" type="ORF">C4K46_05825</name>
</gene>
<feature type="transmembrane region" description="Helical" evidence="1">
    <location>
        <begin position="212"/>
        <end position="232"/>
    </location>
</feature>
<feature type="domain" description="MapZ extracellular C-terminal" evidence="4">
    <location>
        <begin position="444"/>
        <end position="522"/>
    </location>
</feature>